<evidence type="ECO:0000256" key="7">
    <source>
        <dbReference type="RuleBase" id="RU361156"/>
    </source>
</evidence>
<evidence type="ECO:0000256" key="4">
    <source>
        <dbReference type="ARBA" id="ARBA00022729"/>
    </source>
</evidence>
<keyword evidence="2 7" id="KW-0121">Carboxypeptidase</keyword>
<evidence type="ECO:0000256" key="1">
    <source>
        <dbReference type="ARBA" id="ARBA00009431"/>
    </source>
</evidence>
<evidence type="ECO:0000256" key="5">
    <source>
        <dbReference type="ARBA" id="ARBA00022801"/>
    </source>
</evidence>
<keyword evidence="4 7" id="KW-0732">Signal</keyword>
<comment type="caution">
    <text evidence="8">The sequence shown here is derived from an EMBL/GenBank/DDBJ whole genome shotgun (WGS) entry which is preliminary data.</text>
</comment>
<dbReference type="Proteomes" id="UP000629468">
    <property type="component" value="Unassembled WGS sequence"/>
</dbReference>
<sequence>MLWSSLLLFSLFSFSYGHLVDKYQEDISSTQTRLQQNLSGGAAAGTLHLSSVASDDYTVLQHSRFPNHRIRVRKTAFCDQTVNVYTGYLDVDAGAKHLFFYFFESRRDPDKDDVMMWINGGPGCSSAMGLLMELGPCSIDMTKSSPNGTVWNPHSWNQEANIFFLDQPVGVGFSYADYGETIETTEDAAKNVQAFISIFFETFSQFTGRRLHLAGESYGGRYLPVFASEIYDQNQIAVSEGRPVLNLKSVLIGNGITDISTLYLGRYEVECGRASLDVPFQSISACVRMKMSLPRCQERLYKGCIDRFDAIDCRAAVDFCDNELSTSMWSTGRNVYDISKPCEGNLCYKENDAIAQYLDLPEIRELLGVEIPGNFSACSDVVGGNFNSHLDKWGVHTQDYVANLLDRGVRILIYAGTYDWQCNWIANKLWVDKLSWSQSAVYQQESWREWMVNGRVAGEVKQTDLLTFVTIREAGHMVPHDKPAEAWAMVSRWLTGAMM</sequence>
<keyword evidence="5 7" id="KW-0378">Hydrolase</keyword>
<reference evidence="8 9" key="1">
    <citation type="journal article" name="Sci. Rep.">
        <title>Telomere-to-telomere assembled and centromere annotated genomes of the two main subspecies of the button mushroom Agaricus bisporus reveal especially polymorphic chromosome ends.</title>
        <authorList>
            <person name="Sonnenberg A.S.M."/>
            <person name="Sedaghat-Telgerd N."/>
            <person name="Lavrijssen B."/>
            <person name="Ohm R.A."/>
            <person name="Hendrickx P.M."/>
            <person name="Scholtmeijer K."/>
            <person name="Baars J.J.P."/>
            <person name="van Peer A."/>
        </authorList>
    </citation>
    <scope>NUCLEOTIDE SEQUENCE [LARGE SCALE GENOMIC DNA]</scope>
    <source>
        <strain evidence="8 9">H119_p4</strain>
    </source>
</reference>
<feature type="chain" id="PRO_5034852422" description="Carboxypeptidase" evidence="7">
    <location>
        <begin position="18"/>
        <end position="499"/>
    </location>
</feature>
<evidence type="ECO:0000313" key="8">
    <source>
        <dbReference type="EMBL" id="KAF7776464.1"/>
    </source>
</evidence>
<organism evidence="8 9">
    <name type="scientific">Agaricus bisporus var. burnettii</name>
    <dbReference type="NCBI Taxonomy" id="192524"/>
    <lineage>
        <taxon>Eukaryota</taxon>
        <taxon>Fungi</taxon>
        <taxon>Dikarya</taxon>
        <taxon>Basidiomycota</taxon>
        <taxon>Agaricomycotina</taxon>
        <taxon>Agaricomycetes</taxon>
        <taxon>Agaricomycetidae</taxon>
        <taxon>Agaricales</taxon>
        <taxon>Agaricineae</taxon>
        <taxon>Agaricaceae</taxon>
        <taxon>Agaricus</taxon>
    </lineage>
</organism>
<dbReference type="EC" id="3.4.16.-" evidence="7"/>
<name>A0A8H7F433_AGABI</name>
<dbReference type="InterPro" id="IPR029058">
    <property type="entry name" value="AB_hydrolase_fold"/>
</dbReference>
<dbReference type="InterPro" id="IPR001563">
    <property type="entry name" value="Peptidase_S10"/>
</dbReference>
<keyword evidence="6" id="KW-0325">Glycoprotein</keyword>
<dbReference type="InterPro" id="IPR018202">
    <property type="entry name" value="Ser_caboxypep_ser_AS"/>
</dbReference>
<feature type="signal peptide" evidence="7">
    <location>
        <begin position="1"/>
        <end position="17"/>
    </location>
</feature>
<comment type="similarity">
    <text evidence="1 7">Belongs to the peptidase S10 family.</text>
</comment>
<evidence type="ECO:0000256" key="3">
    <source>
        <dbReference type="ARBA" id="ARBA00022670"/>
    </source>
</evidence>
<dbReference type="GO" id="GO:0006508">
    <property type="term" value="P:proteolysis"/>
    <property type="evidence" value="ECO:0007669"/>
    <property type="project" value="UniProtKB-KW"/>
</dbReference>
<evidence type="ECO:0000256" key="6">
    <source>
        <dbReference type="ARBA" id="ARBA00023180"/>
    </source>
</evidence>
<dbReference type="PRINTS" id="PR00724">
    <property type="entry name" value="CRBOXYPTASEC"/>
</dbReference>
<evidence type="ECO:0000313" key="9">
    <source>
        <dbReference type="Proteomes" id="UP000629468"/>
    </source>
</evidence>
<dbReference type="SUPFAM" id="SSF53474">
    <property type="entry name" value="alpha/beta-Hydrolases"/>
    <property type="match status" value="1"/>
</dbReference>
<dbReference type="EMBL" id="JABXXO010000006">
    <property type="protein sequence ID" value="KAF7776464.1"/>
    <property type="molecule type" value="Genomic_DNA"/>
</dbReference>
<dbReference type="Gene3D" id="3.40.50.1820">
    <property type="entry name" value="alpha/beta hydrolase"/>
    <property type="match status" value="1"/>
</dbReference>
<evidence type="ECO:0000256" key="2">
    <source>
        <dbReference type="ARBA" id="ARBA00022645"/>
    </source>
</evidence>
<keyword evidence="3 7" id="KW-0645">Protease</keyword>
<dbReference type="GO" id="GO:0004185">
    <property type="term" value="F:serine-type carboxypeptidase activity"/>
    <property type="evidence" value="ECO:0007669"/>
    <property type="project" value="UniProtKB-UniRule"/>
</dbReference>
<dbReference type="GO" id="GO:0000324">
    <property type="term" value="C:fungal-type vacuole"/>
    <property type="evidence" value="ECO:0007669"/>
    <property type="project" value="TreeGrafter"/>
</dbReference>
<dbReference type="AlphaFoldDB" id="A0A8H7F433"/>
<dbReference type="Pfam" id="PF00450">
    <property type="entry name" value="Peptidase_S10"/>
    <property type="match status" value="1"/>
</dbReference>
<proteinExistence type="inferred from homology"/>
<dbReference type="PANTHER" id="PTHR11802">
    <property type="entry name" value="SERINE PROTEASE FAMILY S10 SERINE CARBOXYPEPTIDASE"/>
    <property type="match status" value="1"/>
</dbReference>
<gene>
    <name evidence="8" type="ORF">Agabi119p4_4857</name>
</gene>
<accession>A0A8H7F433</accession>
<dbReference type="PANTHER" id="PTHR11802:SF113">
    <property type="entry name" value="SERINE CARBOXYPEPTIDASE CTSA-4.1"/>
    <property type="match status" value="1"/>
</dbReference>
<dbReference type="PROSITE" id="PS00131">
    <property type="entry name" value="CARBOXYPEPT_SER_SER"/>
    <property type="match status" value="1"/>
</dbReference>
<dbReference type="Gene3D" id="1.10.287.410">
    <property type="match status" value="1"/>
</dbReference>
<protein>
    <recommendedName>
        <fullName evidence="7">Carboxypeptidase</fullName>
        <ecNumber evidence="7">3.4.16.-</ecNumber>
    </recommendedName>
</protein>